<evidence type="ECO:0000313" key="1">
    <source>
        <dbReference type="EMBL" id="KAF2486997.1"/>
    </source>
</evidence>
<organism evidence="1 2">
    <name type="scientific">Neohortaea acidophila</name>
    <dbReference type="NCBI Taxonomy" id="245834"/>
    <lineage>
        <taxon>Eukaryota</taxon>
        <taxon>Fungi</taxon>
        <taxon>Dikarya</taxon>
        <taxon>Ascomycota</taxon>
        <taxon>Pezizomycotina</taxon>
        <taxon>Dothideomycetes</taxon>
        <taxon>Dothideomycetidae</taxon>
        <taxon>Mycosphaerellales</taxon>
        <taxon>Teratosphaeriaceae</taxon>
        <taxon>Neohortaea</taxon>
    </lineage>
</organism>
<protein>
    <recommendedName>
        <fullName evidence="3">Methyltransferase domain-containing protein</fullName>
    </recommendedName>
</protein>
<accession>A0A6A6Q6H1</accession>
<proteinExistence type="predicted"/>
<dbReference type="InterPro" id="IPR051654">
    <property type="entry name" value="Meroterpenoid_MTases"/>
</dbReference>
<dbReference type="PANTHER" id="PTHR35897">
    <property type="entry name" value="METHYLTRANSFERASE AUSD"/>
    <property type="match status" value="1"/>
</dbReference>
<dbReference type="PANTHER" id="PTHR35897:SF2">
    <property type="entry name" value="METHYLTRANSFERASE DOMAIN-CONTAINING PROTEIN"/>
    <property type="match status" value="1"/>
</dbReference>
<gene>
    <name evidence="1" type="ORF">BDY17DRAFT_739</name>
</gene>
<dbReference type="Gene3D" id="3.40.50.150">
    <property type="entry name" value="Vaccinia Virus protein VP39"/>
    <property type="match status" value="1"/>
</dbReference>
<dbReference type="OrthoDB" id="2094832at2759"/>
<dbReference type="RefSeq" id="XP_033593566.1">
    <property type="nucleotide sequence ID" value="XM_033738669.1"/>
</dbReference>
<dbReference type="GeneID" id="54479671"/>
<dbReference type="SUPFAM" id="SSF53335">
    <property type="entry name" value="S-adenosyl-L-methionine-dependent methyltransferases"/>
    <property type="match status" value="1"/>
</dbReference>
<evidence type="ECO:0000313" key="2">
    <source>
        <dbReference type="Proteomes" id="UP000799767"/>
    </source>
</evidence>
<dbReference type="InterPro" id="IPR029063">
    <property type="entry name" value="SAM-dependent_MTases_sf"/>
</dbReference>
<reference evidence="1" key="1">
    <citation type="journal article" date="2020" name="Stud. Mycol.">
        <title>101 Dothideomycetes genomes: a test case for predicting lifestyles and emergence of pathogens.</title>
        <authorList>
            <person name="Haridas S."/>
            <person name="Albert R."/>
            <person name="Binder M."/>
            <person name="Bloem J."/>
            <person name="Labutti K."/>
            <person name="Salamov A."/>
            <person name="Andreopoulos B."/>
            <person name="Baker S."/>
            <person name="Barry K."/>
            <person name="Bills G."/>
            <person name="Bluhm B."/>
            <person name="Cannon C."/>
            <person name="Castanera R."/>
            <person name="Culley D."/>
            <person name="Daum C."/>
            <person name="Ezra D."/>
            <person name="Gonzalez J."/>
            <person name="Henrissat B."/>
            <person name="Kuo A."/>
            <person name="Liang C."/>
            <person name="Lipzen A."/>
            <person name="Lutzoni F."/>
            <person name="Magnuson J."/>
            <person name="Mondo S."/>
            <person name="Nolan M."/>
            <person name="Ohm R."/>
            <person name="Pangilinan J."/>
            <person name="Park H.-J."/>
            <person name="Ramirez L."/>
            <person name="Alfaro M."/>
            <person name="Sun H."/>
            <person name="Tritt A."/>
            <person name="Yoshinaga Y."/>
            <person name="Zwiers L.-H."/>
            <person name="Turgeon B."/>
            <person name="Goodwin S."/>
            <person name="Spatafora J."/>
            <person name="Crous P."/>
            <person name="Grigoriev I."/>
        </authorList>
    </citation>
    <scope>NUCLEOTIDE SEQUENCE</scope>
    <source>
        <strain evidence="1">CBS 113389</strain>
    </source>
</reference>
<evidence type="ECO:0008006" key="3">
    <source>
        <dbReference type="Google" id="ProtNLM"/>
    </source>
</evidence>
<name>A0A6A6Q6H1_9PEZI</name>
<sequence length="288" mass="32562">MAESQTKYSEPDYVQKQDKSQCPFWRATIAERTPPETHELLETYSGIPHSEHDDHIHRTRDRLWEIRQYPCTGGGGWLKAQLCLSAVYPEVMARAKAGETVVDIGTFIGHDLRRLVVDGAPSDHLWGIDIANHFDVGFDFFRDRERWQGKFIEADFLTVETNPTLKPLRANTDIVFIASVLHQWDWVGQVRGATALTHFTKPGSLIAGLQMGKPVAGAVVMQGLKVPLYIQNPESFAKLWEEVGASTGTRWETQAWPHPWEWIGIDSAEMAWMGPGVQLLEFAVRRVA</sequence>
<dbReference type="EMBL" id="MU001631">
    <property type="protein sequence ID" value="KAF2486997.1"/>
    <property type="molecule type" value="Genomic_DNA"/>
</dbReference>
<dbReference type="AlphaFoldDB" id="A0A6A6Q6H1"/>
<keyword evidence="2" id="KW-1185">Reference proteome</keyword>
<dbReference type="Proteomes" id="UP000799767">
    <property type="component" value="Unassembled WGS sequence"/>
</dbReference>